<evidence type="ECO:0000256" key="1">
    <source>
        <dbReference type="SAM" id="Phobius"/>
    </source>
</evidence>
<name>A0A0R3CS73_9BRAD</name>
<keyword evidence="1" id="KW-1133">Transmembrane helix</keyword>
<organism evidence="2 3">
    <name type="scientific">Bradyrhizobium manausense</name>
    <dbReference type="NCBI Taxonomy" id="989370"/>
    <lineage>
        <taxon>Bacteria</taxon>
        <taxon>Pseudomonadati</taxon>
        <taxon>Pseudomonadota</taxon>
        <taxon>Alphaproteobacteria</taxon>
        <taxon>Hyphomicrobiales</taxon>
        <taxon>Nitrobacteraceae</taxon>
        <taxon>Bradyrhizobium</taxon>
    </lineage>
</organism>
<gene>
    <name evidence="2" type="ORF">AOQ71_36630</name>
</gene>
<comment type="caution">
    <text evidence="2">The sequence shown here is derived from an EMBL/GenBank/DDBJ whole genome shotgun (WGS) entry which is preliminary data.</text>
</comment>
<dbReference type="EMBL" id="LJYG01000112">
    <property type="protein sequence ID" value="KRQ00583.1"/>
    <property type="molecule type" value="Genomic_DNA"/>
</dbReference>
<keyword evidence="1" id="KW-0812">Transmembrane</keyword>
<evidence type="ECO:0000313" key="3">
    <source>
        <dbReference type="Proteomes" id="UP000051936"/>
    </source>
</evidence>
<keyword evidence="1" id="KW-0472">Membrane</keyword>
<accession>A0A0R3CS73</accession>
<dbReference type="Proteomes" id="UP000051936">
    <property type="component" value="Unassembled WGS sequence"/>
</dbReference>
<protein>
    <submittedName>
        <fullName evidence="2">Uncharacterized protein</fullName>
    </submittedName>
</protein>
<reference evidence="2 3" key="1">
    <citation type="submission" date="2015-09" db="EMBL/GenBank/DDBJ databases">
        <title>Draft Genome Sequence of Bradyrhizobium manausense Strain BR 3351T, a Novel Symbiotic Nitrogen-Fixing Alphaproteobacterium Isolated from Brazilian Amazon Rain Forest.</title>
        <authorList>
            <person name="De Araujo J.L."/>
            <person name="Zilli J.E."/>
        </authorList>
    </citation>
    <scope>NUCLEOTIDE SEQUENCE [LARGE SCALE GENOMIC DNA]</scope>
    <source>
        <strain evidence="2 3">BR3351</strain>
    </source>
</reference>
<evidence type="ECO:0000313" key="2">
    <source>
        <dbReference type="EMBL" id="KRQ00583.1"/>
    </source>
</evidence>
<proteinExistence type="predicted"/>
<sequence>MPPWLVAIGGIMQNFIEQFDENDRRIVRRWRWATLGFYGSILAGLVVYAALHWTPEVNYAAVDATAHAKLVGAPNAGERAPFAP</sequence>
<keyword evidence="3" id="KW-1185">Reference proteome</keyword>
<feature type="transmembrane region" description="Helical" evidence="1">
    <location>
        <begin position="32"/>
        <end position="51"/>
    </location>
</feature>
<dbReference type="AlphaFoldDB" id="A0A0R3CS73"/>